<feature type="compositionally biased region" description="Basic residues" evidence="5">
    <location>
        <begin position="550"/>
        <end position="559"/>
    </location>
</feature>
<feature type="compositionally biased region" description="Basic residues" evidence="5">
    <location>
        <begin position="571"/>
        <end position="581"/>
    </location>
</feature>
<evidence type="ECO:0000256" key="1">
    <source>
        <dbReference type="ARBA" id="ARBA00004245"/>
    </source>
</evidence>
<dbReference type="Proteomes" id="UP001479436">
    <property type="component" value="Unassembled WGS sequence"/>
</dbReference>
<protein>
    <recommendedName>
        <fullName evidence="6">TPX2 C-terminal domain-containing protein</fullName>
    </recommendedName>
</protein>
<evidence type="ECO:0000313" key="8">
    <source>
        <dbReference type="Proteomes" id="UP001479436"/>
    </source>
</evidence>
<keyword evidence="3" id="KW-0963">Cytoplasm</keyword>
<comment type="subcellular location">
    <subcellularLocation>
        <location evidence="1">Cytoplasm</location>
        <location evidence="1">Cytoskeleton</location>
    </subcellularLocation>
</comment>
<dbReference type="Pfam" id="PF06886">
    <property type="entry name" value="TPX2"/>
    <property type="match status" value="1"/>
</dbReference>
<name>A0ABR2X3I4_9FUNG</name>
<feature type="region of interest" description="Disordered" evidence="5">
    <location>
        <begin position="526"/>
        <end position="581"/>
    </location>
</feature>
<feature type="compositionally biased region" description="Acidic residues" evidence="5">
    <location>
        <begin position="1"/>
        <end position="18"/>
    </location>
</feature>
<sequence length="581" mass="67646">MIGESDDFYNDIPSELDDPTLQADSYSESDEEVQDNPFIVTSPEEHRGNGMIHNGNLRASWEEEIPYNKPETTYTKRQFIPVRSTKKLTVPKSPHFTKRLKELGNHAKMVDDSEVILTKKRNRTNLFDLTVPKPFKLLTSVRGRDIMPKSPFVSMASRTNNFFNKTPERFKVKPAIKPSANLFQSRLTVPKSPKLRTKVRAKHELHEDVQEIKPRKVRTHLKVNGLTIPRSPNITKVTKRKLIEEECTENKPIPKLTRKWKGATIPKSPNITKPTKRRRIDFDVVDRPAVKVVSKSKRVNGLTIPKSPNITKPRPKPIATDEITRSRARRRKREVNVHMPGITVPEPFHFVGDSIRERKLQRFREKLQREEEEAQRLRQVHANPMLDLEYPDPLPPVEPRPLTRPMPFRLETDLRGDAYQQFLQDKLKQSEKIAKQMAIPRANPMPDFSTVWYPSHSDKAFTVPEEIHLSTEDRIQERHDWEILVKQEKEKNNAIWEAKRQEMAKEKERQLQKFRRTLVHKPVPIPETLYRPDSLQPLPHRNLTIPKSPAIHKKSVKSRKQVDDPSSNSGKKTKRNKKSKA</sequence>
<reference evidence="7 8" key="1">
    <citation type="submission" date="2023-04" db="EMBL/GenBank/DDBJ databases">
        <title>Genome of Basidiobolus ranarum AG-B5.</title>
        <authorList>
            <person name="Stajich J.E."/>
            <person name="Carter-House D."/>
            <person name="Gryganskyi A."/>
        </authorList>
    </citation>
    <scope>NUCLEOTIDE SEQUENCE [LARGE SCALE GENOMIC DNA]</scope>
    <source>
        <strain evidence="7 8">AG-B5</strain>
    </source>
</reference>
<proteinExistence type="inferred from homology"/>
<comment type="caution">
    <text evidence="7">The sequence shown here is derived from an EMBL/GenBank/DDBJ whole genome shotgun (WGS) entry which is preliminary data.</text>
</comment>
<evidence type="ECO:0000256" key="5">
    <source>
        <dbReference type="SAM" id="MobiDB-lite"/>
    </source>
</evidence>
<dbReference type="EMBL" id="JASJQH010000023">
    <property type="protein sequence ID" value="KAK9768314.1"/>
    <property type="molecule type" value="Genomic_DNA"/>
</dbReference>
<evidence type="ECO:0000313" key="7">
    <source>
        <dbReference type="EMBL" id="KAK9768314.1"/>
    </source>
</evidence>
<organism evidence="7 8">
    <name type="scientific">Basidiobolus ranarum</name>
    <dbReference type="NCBI Taxonomy" id="34480"/>
    <lineage>
        <taxon>Eukaryota</taxon>
        <taxon>Fungi</taxon>
        <taxon>Fungi incertae sedis</taxon>
        <taxon>Zoopagomycota</taxon>
        <taxon>Entomophthoromycotina</taxon>
        <taxon>Basidiobolomycetes</taxon>
        <taxon>Basidiobolales</taxon>
        <taxon>Basidiobolaceae</taxon>
        <taxon>Basidiobolus</taxon>
    </lineage>
</organism>
<evidence type="ECO:0000256" key="2">
    <source>
        <dbReference type="ARBA" id="ARBA00005885"/>
    </source>
</evidence>
<evidence type="ECO:0000256" key="3">
    <source>
        <dbReference type="ARBA" id="ARBA00022490"/>
    </source>
</evidence>
<keyword evidence="4" id="KW-0206">Cytoskeleton</keyword>
<keyword evidence="8" id="KW-1185">Reference proteome</keyword>
<dbReference type="InterPro" id="IPR027329">
    <property type="entry name" value="TPX2_C"/>
</dbReference>
<comment type="similarity">
    <text evidence="2">Belongs to the TPX2 family.</text>
</comment>
<accession>A0ABR2X3I4</accession>
<feature type="domain" description="TPX2 C-terminal" evidence="6">
    <location>
        <begin position="468"/>
        <end position="527"/>
    </location>
</feature>
<gene>
    <name evidence="7" type="ORF">K7432_001116</name>
</gene>
<evidence type="ECO:0000256" key="4">
    <source>
        <dbReference type="ARBA" id="ARBA00023212"/>
    </source>
</evidence>
<evidence type="ECO:0000259" key="6">
    <source>
        <dbReference type="Pfam" id="PF06886"/>
    </source>
</evidence>
<feature type="region of interest" description="Disordered" evidence="5">
    <location>
        <begin position="1"/>
        <end position="51"/>
    </location>
</feature>